<evidence type="ECO:0000256" key="7">
    <source>
        <dbReference type="SAM" id="SignalP"/>
    </source>
</evidence>
<dbReference type="SUPFAM" id="SSF75005">
    <property type="entry name" value="Arabinanase/levansucrase/invertase"/>
    <property type="match status" value="1"/>
</dbReference>
<dbReference type="PANTHER" id="PTHR43772">
    <property type="entry name" value="ENDO-1,4-BETA-XYLANASE"/>
    <property type="match status" value="1"/>
</dbReference>
<evidence type="ECO:0000313" key="10">
    <source>
        <dbReference type="Proteomes" id="UP001519363"/>
    </source>
</evidence>
<feature type="chain" id="PRO_5045953586" description="3-keto-alpha-glucoside-1,2-lyase/3-keto-2-hydroxy-glucal hydratase domain-containing protein" evidence="7">
    <location>
        <begin position="29"/>
        <end position="495"/>
    </location>
</feature>
<dbReference type="InterPro" id="IPR023296">
    <property type="entry name" value="Glyco_hydro_beta-prop_sf"/>
</dbReference>
<protein>
    <recommendedName>
        <fullName evidence="8">3-keto-alpha-glucoside-1,2-lyase/3-keto-2-hydroxy-glucal hydratase domain-containing protein</fullName>
    </recommendedName>
</protein>
<keyword evidence="10" id="KW-1185">Reference proteome</keyword>
<keyword evidence="7" id="KW-0732">Signal</keyword>
<evidence type="ECO:0000259" key="8">
    <source>
        <dbReference type="Pfam" id="PF06439"/>
    </source>
</evidence>
<organism evidence="9 10">
    <name type="scientific">Crossiella equi</name>
    <dbReference type="NCBI Taxonomy" id="130796"/>
    <lineage>
        <taxon>Bacteria</taxon>
        <taxon>Bacillati</taxon>
        <taxon>Actinomycetota</taxon>
        <taxon>Actinomycetes</taxon>
        <taxon>Pseudonocardiales</taxon>
        <taxon>Pseudonocardiaceae</taxon>
        <taxon>Crossiella</taxon>
    </lineage>
</organism>
<dbReference type="CDD" id="cd18827">
    <property type="entry name" value="GH43_XlnD-like"/>
    <property type="match status" value="1"/>
</dbReference>
<comment type="caution">
    <text evidence="9">The sequence shown here is derived from an EMBL/GenBank/DDBJ whole genome shotgun (WGS) entry which is preliminary data.</text>
</comment>
<evidence type="ECO:0000256" key="5">
    <source>
        <dbReference type="ARBA" id="ARBA00023295"/>
    </source>
</evidence>
<dbReference type="InterPro" id="IPR010496">
    <property type="entry name" value="AL/BT2_dom"/>
</dbReference>
<dbReference type="Proteomes" id="UP001519363">
    <property type="component" value="Unassembled WGS sequence"/>
</dbReference>
<dbReference type="Pfam" id="PF04616">
    <property type="entry name" value="Glyco_hydro_43"/>
    <property type="match status" value="1"/>
</dbReference>
<feature type="signal peptide" evidence="7">
    <location>
        <begin position="1"/>
        <end position="28"/>
    </location>
</feature>
<feature type="domain" description="3-keto-alpha-glucoside-1,2-lyase/3-keto-2-hydroxy-glucal hydratase" evidence="8">
    <location>
        <begin position="338"/>
        <end position="488"/>
    </location>
</feature>
<accession>A0ABS5AQ44</accession>
<dbReference type="InterPro" id="IPR052176">
    <property type="entry name" value="Glycosyl_Hydrlase_43_Enz"/>
</dbReference>
<dbReference type="EMBL" id="JAGIOO010000001">
    <property type="protein sequence ID" value="MBP2478695.1"/>
    <property type="molecule type" value="Genomic_DNA"/>
</dbReference>
<keyword evidence="5 6" id="KW-0326">Glycosidase</keyword>
<evidence type="ECO:0000256" key="1">
    <source>
        <dbReference type="ARBA" id="ARBA00009865"/>
    </source>
</evidence>
<keyword evidence="4" id="KW-0119">Carbohydrate metabolism</keyword>
<keyword evidence="3 6" id="KW-0378">Hydrolase</keyword>
<sequence>MRSSRVFPRLLATALLCAATVLSPVARAEASGRPDFRTAEAGNPFVDGWYADPDVAVHGDTYWVYPTSSRPYAEQTYLDAFSSKDLVHWTKHPNVLTTESVSWAKYAVWAPAPVARNGKYYLYFAANDIQGDDELGGIGVAVADHPAGPYRDALGHPLVGKFHNGAQPIDQDVFVDDDGQAYLYYGGWGHANVVKLNADMTSLGTFPDGSTYREITPAPEYVEGSQLFKRGGKYYLMWSEGGWTGPDYSVSYGMADSPTGPFTRLDKVLAQDPAIARGSGHNSVLNVPGTDIWYIVYHRRPLSTNNGNHRQLAYDRMRFNADGTIARVTMAVEDNFADGDTTGWRTAGGGWQAVGGRLRADRTAEASALLDTNFRDLTQDTEVRLDSGRGEAGLLVRSTAAGGYFAGLTGTGRVVLRRAGGGTWTELASAPLRHATGRSHRVRVTAVGPELRVYVDDLATPKLRVTDPTHLTGANGVRVAGAGALFDDLAVRPAG</sequence>
<evidence type="ECO:0000256" key="4">
    <source>
        <dbReference type="ARBA" id="ARBA00023277"/>
    </source>
</evidence>
<evidence type="ECO:0000256" key="3">
    <source>
        <dbReference type="ARBA" id="ARBA00022801"/>
    </source>
</evidence>
<evidence type="ECO:0000256" key="6">
    <source>
        <dbReference type="RuleBase" id="RU361187"/>
    </source>
</evidence>
<dbReference type="Gene3D" id="2.115.10.20">
    <property type="entry name" value="Glycosyl hydrolase domain, family 43"/>
    <property type="match status" value="1"/>
</dbReference>
<gene>
    <name evidence="9" type="ORF">JOF53_007567</name>
</gene>
<keyword evidence="2" id="KW-0858">Xylan degradation</keyword>
<name>A0ABS5AQ44_9PSEU</name>
<comment type="similarity">
    <text evidence="1 6">Belongs to the glycosyl hydrolase 43 family.</text>
</comment>
<dbReference type="RefSeq" id="WP_086788530.1">
    <property type="nucleotide sequence ID" value="NZ_JAGIOO010000001.1"/>
</dbReference>
<keyword evidence="2" id="KW-0624">Polysaccharide degradation</keyword>
<evidence type="ECO:0000256" key="2">
    <source>
        <dbReference type="ARBA" id="ARBA00022651"/>
    </source>
</evidence>
<dbReference type="Pfam" id="PF06439">
    <property type="entry name" value="3keto-disac_hyd"/>
    <property type="match status" value="1"/>
</dbReference>
<dbReference type="PANTHER" id="PTHR43772:SF2">
    <property type="entry name" value="PUTATIVE (AFU_ORTHOLOGUE AFUA_2G04480)-RELATED"/>
    <property type="match status" value="1"/>
</dbReference>
<evidence type="ECO:0000313" key="9">
    <source>
        <dbReference type="EMBL" id="MBP2478695.1"/>
    </source>
</evidence>
<proteinExistence type="inferred from homology"/>
<reference evidence="9 10" key="1">
    <citation type="submission" date="2021-03" db="EMBL/GenBank/DDBJ databases">
        <title>Sequencing the genomes of 1000 actinobacteria strains.</title>
        <authorList>
            <person name="Klenk H.-P."/>
        </authorList>
    </citation>
    <scope>NUCLEOTIDE SEQUENCE [LARGE SCALE GENOMIC DNA]</scope>
    <source>
        <strain evidence="9 10">DSM 44580</strain>
    </source>
</reference>
<dbReference type="InterPro" id="IPR006710">
    <property type="entry name" value="Glyco_hydro_43"/>
</dbReference>
<dbReference type="Gene3D" id="2.60.120.560">
    <property type="entry name" value="Exo-inulinase, domain 1"/>
    <property type="match status" value="1"/>
</dbReference>